<dbReference type="InterPro" id="IPR039793">
    <property type="entry name" value="UROS/Hem4"/>
</dbReference>
<dbReference type="GO" id="GO:0006782">
    <property type="term" value="P:protoporphyrinogen IX biosynthetic process"/>
    <property type="evidence" value="ECO:0007669"/>
    <property type="project" value="UniProtKB-UniRule"/>
</dbReference>
<comment type="similarity">
    <text evidence="2 9">Belongs to the uroporphyrinogen-III synthase family.</text>
</comment>
<feature type="domain" description="Tetrapyrrole biosynthesis uroporphyrinogen III synthase" evidence="10">
    <location>
        <begin position="22"/>
        <end position="244"/>
    </location>
</feature>
<comment type="pathway">
    <text evidence="1 9">Porphyrin-containing compound metabolism; protoporphyrin-IX biosynthesis; coproporphyrinogen-III from 5-aminolevulinate: step 3/4.</text>
</comment>
<dbReference type="OrthoDB" id="9815856at2"/>
<dbReference type="GO" id="GO:0004852">
    <property type="term" value="F:uroporphyrinogen-III synthase activity"/>
    <property type="evidence" value="ECO:0007669"/>
    <property type="project" value="UniProtKB-UniRule"/>
</dbReference>
<sequence length="257" mass="28770">MTVSLQNKKIVITREAGQAKLFTEKILQHGGVPIEMPLLKISVKDHPENEEILRNLADIEWIFFTSANGVAAFFTLAARHDVNLEDFHSKKFAVVGHKTEDVLKTYGFTADFIPTVYNAKTMATEFLAAVGAIHSILLVRGNRSLAILPTEFSDHGVIFAAMEVYETVFYAENKEALNQLLLKNDYDFLTFTSPSCVEAFYEMATEKMNQKCVCIGTTTERSAIELGFTDILTAEEFTIDGMIAAMSDYLARNEKEK</sequence>
<reference evidence="12" key="1">
    <citation type="submission" date="2017-11" db="EMBL/GenBank/DDBJ databases">
        <authorList>
            <person name="Zhu W."/>
        </authorList>
    </citation>
    <scope>NUCLEOTIDE SEQUENCE [LARGE SCALE GENOMIC DNA]</scope>
    <source>
        <strain evidence="12">160</strain>
    </source>
</reference>
<evidence type="ECO:0000256" key="4">
    <source>
        <dbReference type="ARBA" id="ARBA00023239"/>
    </source>
</evidence>
<keyword evidence="12" id="KW-1185">Reference proteome</keyword>
<evidence type="ECO:0000256" key="6">
    <source>
        <dbReference type="ARBA" id="ARBA00037589"/>
    </source>
</evidence>
<dbReference type="PANTHER" id="PTHR38042">
    <property type="entry name" value="UROPORPHYRINOGEN-III SYNTHASE, CHLOROPLASTIC"/>
    <property type="match status" value="1"/>
</dbReference>
<evidence type="ECO:0000256" key="1">
    <source>
        <dbReference type="ARBA" id="ARBA00004772"/>
    </source>
</evidence>
<comment type="function">
    <text evidence="6 9">Catalyzes cyclization of the linear tetrapyrrole, hydroxymethylbilane, to the macrocyclic uroporphyrinogen III.</text>
</comment>
<evidence type="ECO:0000256" key="2">
    <source>
        <dbReference type="ARBA" id="ARBA00008133"/>
    </source>
</evidence>
<accession>A0A345PHX2</accession>
<evidence type="ECO:0000259" key="10">
    <source>
        <dbReference type="Pfam" id="PF02602"/>
    </source>
</evidence>
<evidence type="ECO:0000256" key="8">
    <source>
        <dbReference type="ARBA" id="ARBA00048617"/>
    </source>
</evidence>
<dbReference type="InterPro" id="IPR036108">
    <property type="entry name" value="4pyrrol_syn_uPrphyn_synt_sf"/>
</dbReference>
<dbReference type="AlphaFoldDB" id="A0A345PHX2"/>
<name>A0A345PHX2_9BACI</name>
<organism evidence="11 12">
    <name type="scientific">Oceanobacillus zhaokaii</name>
    <dbReference type="NCBI Taxonomy" id="2052660"/>
    <lineage>
        <taxon>Bacteria</taxon>
        <taxon>Bacillati</taxon>
        <taxon>Bacillota</taxon>
        <taxon>Bacilli</taxon>
        <taxon>Bacillales</taxon>
        <taxon>Bacillaceae</taxon>
        <taxon>Oceanobacillus</taxon>
    </lineage>
</organism>
<evidence type="ECO:0000256" key="7">
    <source>
        <dbReference type="ARBA" id="ARBA00040167"/>
    </source>
</evidence>
<gene>
    <name evidence="11" type="ORF">CUC15_12005</name>
</gene>
<dbReference type="GO" id="GO:0006780">
    <property type="term" value="P:uroporphyrinogen III biosynthetic process"/>
    <property type="evidence" value="ECO:0007669"/>
    <property type="project" value="UniProtKB-UniRule"/>
</dbReference>
<dbReference type="KEGG" id="ocn:CUC15_12005"/>
<dbReference type="PANTHER" id="PTHR38042:SF1">
    <property type="entry name" value="UROPORPHYRINOGEN-III SYNTHASE, CHLOROPLASTIC"/>
    <property type="match status" value="1"/>
</dbReference>
<evidence type="ECO:0000313" key="11">
    <source>
        <dbReference type="EMBL" id="AXI09602.1"/>
    </source>
</evidence>
<keyword evidence="4 9" id="KW-0456">Lyase</keyword>
<dbReference type="Pfam" id="PF02602">
    <property type="entry name" value="HEM4"/>
    <property type="match status" value="1"/>
</dbReference>
<dbReference type="UniPathway" id="UPA00251">
    <property type="reaction ID" value="UER00320"/>
</dbReference>
<dbReference type="Gene3D" id="3.40.50.10090">
    <property type="match status" value="2"/>
</dbReference>
<keyword evidence="5 9" id="KW-0627">Porphyrin biosynthesis</keyword>
<dbReference type="Proteomes" id="UP000253908">
    <property type="component" value="Chromosome"/>
</dbReference>
<dbReference type="EC" id="4.2.1.75" evidence="3 9"/>
<dbReference type="RefSeq" id="WP_114916890.1">
    <property type="nucleotide sequence ID" value="NZ_CP024848.1"/>
</dbReference>
<dbReference type="CDD" id="cd06578">
    <property type="entry name" value="HemD"/>
    <property type="match status" value="1"/>
</dbReference>
<protein>
    <recommendedName>
        <fullName evidence="7 9">Uroporphyrinogen-III synthase</fullName>
        <ecNumber evidence="3 9">4.2.1.75</ecNumber>
    </recommendedName>
</protein>
<dbReference type="SUPFAM" id="SSF69618">
    <property type="entry name" value="HemD-like"/>
    <property type="match status" value="1"/>
</dbReference>
<dbReference type="EMBL" id="CP024848">
    <property type="protein sequence ID" value="AXI09602.1"/>
    <property type="molecule type" value="Genomic_DNA"/>
</dbReference>
<evidence type="ECO:0000256" key="5">
    <source>
        <dbReference type="ARBA" id="ARBA00023244"/>
    </source>
</evidence>
<evidence type="ECO:0000256" key="3">
    <source>
        <dbReference type="ARBA" id="ARBA00013109"/>
    </source>
</evidence>
<evidence type="ECO:0000313" key="12">
    <source>
        <dbReference type="Proteomes" id="UP000253908"/>
    </source>
</evidence>
<dbReference type="InterPro" id="IPR003754">
    <property type="entry name" value="4pyrrol_synth_uPrphyn_synth"/>
</dbReference>
<evidence type="ECO:0000256" key="9">
    <source>
        <dbReference type="RuleBase" id="RU366031"/>
    </source>
</evidence>
<proteinExistence type="inferred from homology"/>
<comment type="catalytic activity">
    <reaction evidence="8 9">
        <text>hydroxymethylbilane = uroporphyrinogen III + H2O</text>
        <dbReference type="Rhea" id="RHEA:18965"/>
        <dbReference type="ChEBI" id="CHEBI:15377"/>
        <dbReference type="ChEBI" id="CHEBI:57308"/>
        <dbReference type="ChEBI" id="CHEBI:57845"/>
        <dbReference type="EC" id="4.2.1.75"/>
    </reaction>
</comment>